<accession>A0A397GQF5</accession>
<dbReference type="InterPro" id="IPR036412">
    <property type="entry name" value="HAD-like_sf"/>
</dbReference>
<keyword evidence="6" id="KW-0999">Mitochondrion inner membrane</keyword>
<feature type="region of interest" description="Disordered" evidence="14">
    <location>
        <begin position="510"/>
        <end position="536"/>
    </location>
</feature>
<name>A0A397GQF5_9GLOM</name>
<proteinExistence type="inferred from homology"/>
<evidence type="ECO:0000256" key="12">
    <source>
        <dbReference type="ARBA" id="ARBA00023136"/>
    </source>
</evidence>
<comment type="subcellular location">
    <subcellularLocation>
        <location evidence="1 13">Mitochondrion inner membrane</location>
        <topology evidence="1 13">Single-pass membrane protein</topology>
    </subcellularLocation>
</comment>
<keyword evidence="4 13" id="KW-0813">Transport</keyword>
<protein>
    <recommendedName>
        <fullName evidence="3 13">Mitochondrial import inner membrane translocase subunit TIM50</fullName>
    </recommendedName>
</protein>
<comment type="function">
    <text evidence="13">Essential component of the TIM23 complex, a complex that mediates the translocation of transit peptide-containing proteins across the mitochondrial inner membrane.</text>
</comment>
<dbReference type="InterPro" id="IPR023214">
    <property type="entry name" value="HAD_sf"/>
</dbReference>
<evidence type="ECO:0000256" key="5">
    <source>
        <dbReference type="ARBA" id="ARBA00022692"/>
    </source>
</evidence>
<dbReference type="InterPro" id="IPR004274">
    <property type="entry name" value="FCP1_dom"/>
</dbReference>
<dbReference type="SUPFAM" id="SSF56784">
    <property type="entry name" value="HAD-like"/>
    <property type="match status" value="1"/>
</dbReference>
<dbReference type="Gene3D" id="3.40.50.1000">
    <property type="entry name" value="HAD superfamily/HAD-like"/>
    <property type="match status" value="1"/>
</dbReference>
<keyword evidence="9" id="KW-1133">Transmembrane helix</keyword>
<sequence>MSSSLLLLVSPKSTATISSSLIRCNYCYPSIVQKIRTKCNVLTRANFSQRNLITKTHFRSQQFDLQKYSHNSNSNYNCSSSSNNNNNNNNIHNIHNNIRNIHNFKKSIWSRYFLNVRRQTTLSTPPPTTEPPHITTHKKAKGPPRGKSSADTLSPRAILILKSLSVVFVLMGTVFSIYLGRPFDSDRENQYKDLGKFIAWYKRFQARGNDLLYFFTEPPSDKLLPDKNSLPNYSPYTLVINLDQTLIYSTWDREHGWRTAKRPGVDYFLFVASNLFEVVIFTSQPSYVAEQILMKLDPLAMVPLRLYRESTRYVEGKIVKDLSKLNRDLSKVIIMDSNPDAYSLQPENAIAIPPWKGDPNDTFLIDIIPFLEHFTLLSPYEIDDVRPILKQFQGKDVPKAYAEWEEQWKKQRQMEYEKVKNEKKGLASFVSAFGVGSSQEIPPYQQALLHRQMAHDGLLQHYKSIKEQSPELQRAMKQDMDNYEKQIAERMKEQKMTLWQLATQGPPQIIYTGMQEQQQSDYQNYQTSPESSASSQ</sequence>
<dbReference type="PROSITE" id="PS50969">
    <property type="entry name" value="FCP1"/>
    <property type="match status" value="1"/>
</dbReference>
<evidence type="ECO:0000256" key="9">
    <source>
        <dbReference type="ARBA" id="ARBA00022989"/>
    </source>
</evidence>
<evidence type="ECO:0000256" key="13">
    <source>
        <dbReference type="RuleBase" id="RU365079"/>
    </source>
</evidence>
<dbReference type="FunFam" id="3.40.50.1000:FF:000019">
    <property type="entry name" value="Mitochondrial import inner membrane translocase subunit TIM50"/>
    <property type="match status" value="1"/>
</dbReference>
<dbReference type="OrthoDB" id="287041at2759"/>
<dbReference type="EMBL" id="PQFF01000420">
    <property type="protein sequence ID" value="RHZ51273.1"/>
    <property type="molecule type" value="Genomic_DNA"/>
</dbReference>
<comment type="subunit">
    <text evidence="13">Component of the TIM23 complex.</text>
</comment>
<dbReference type="PANTHER" id="PTHR12210">
    <property type="entry name" value="DULLARD PROTEIN PHOSPHATASE"/>
    <property type="match status" value="1"/>
</dbReference>
<evidence type="ECO:0000256" key="1">
    <source>
        <dbReference type="ARBA" id="ARBA00004434"/>
    </source>
</evidence>
<keyword evidence="7 13" id="KW-0653">Protein transport</keyword>
<evidence type="ECO:0000256" key="4">
    <source>
        <dbReference type="ARBA" id="ARBA00022448"/>
    </source>
</evidence>
<evidence type="ECO:0000256" key="10">
    <source>
        <dbReference type="ARBA" id="ARBA00023010"/>
    </source>
</evidence>
<feature type="compositionally biased region" description="Polar residues" evidence="14">
    <location>
        <begin position="527"/>
        <end position="536"/>
    </location>
</feature>
<evidence type="ECO:0000259" key="15">
    <source>
        <dbReference type="PROSITE" id="PS50969"/>
    </source>
</evidence>
<evidence type="ECO:0000313" key="17">
    <source>
        <dbReference type="Proteomes" id="UP000266861"/>
    </source>
</evidence>
<dbReference type="SMART" id="SM00577">
    <property type="entry name" value="CPDc"/>
    <property type="match status" value="1"/>
</dbReference>
<dbReference type="GO" id="GO:0005744">
    <property type="term" value="C:TIM23 mitochondrial import inner membrane translocase complex"/>
    <property type="evidence" value="ECO:0007669"/>
    <property type="project" value="UniProtKB-UniRule"/>
</dbReference>
<dbReference type="AlphaFoldDB" id="A0A397GQF5"/>
<dbReference type="Pfam" id="PF03031">
    <property type="entry name" value="NIF"/>
    <property type="match status" value="1"/>
</dbReference>
<evidence type="ECO:0000256" key="7">
    <source>
        <dbReference type="ARBA" id="ARBA00022927"/>
    </source>
</evidence>
<comment type="similarity">
    <text evidence="2 13">Belongs to the TIM50 family.</text>
</comment>
<evidence type="ECO:0000256" key="6">
    <source>
        <dbReference type="ARBA" id="ARBA00022792"/>
    </source>
</evidence>
<evidence type="ECO:0000256" key="3">
    <source>
        <dbReference type="ARBA" id="ARBA00020799"/>
    </source>
</evidence>
<feature type="region of interest" description="Disordered" evidence="14">
    <location>
        <begin position="121"/>
        <end position="151"/>
    </location>
</feature>
<comment type="caution">
    <text evidence="16">The sequence shown here is derived from an EMBL/GenBank/DDBJ whole genome shotgun (WGS) entry which is preliminary data.</text>
</comment>
<dbReference type="CDD" id="cd07521">
    <property type="entry name" value="HAD_FCP1-like"/>
    <property type="match status" value="1"/>
</dbReference>
<dbReference type="Proteomes" id="UP000266861">
    <property type="component" value="Unassembled WGS sequence"/>
</dbReference>
<evidence type="ECO:0000256" key="2">
    <source>
        <dbReference type="ARBA" id="ARBA00006344"/>
    </source>
</evidence>
<feature type="compositionally biased region" description="Low complexity" evidence="14">
    <location>
        <begin position="515"/>
        <end position="526"/>
    </location>
</feature>
<dbReference type="STRING" id="1348612.A0A397GQF5"/>
<keyword evidence="12" id="KW-0472">Membrane</keyword>
<evidence type="ECO:0000256" key="8">
    <source>
        <dbReference type="ARBA" id="ARBA00022946"/>
    </source>
</evidence>
<dbReference type="GO" id="GO:0015031">
    <property type="term" value="P:protein transport"/>
    <property type="evidence" value="ECO:0007669"/>
    <property type="project" value="UniProtKB-KW"/>
</dbReference>
<evidence type="ECO:0000256" key="11">
    <source>
        <dbReference type="ARBA" id="ARBA00023128"/>
    </source>
</evidence>
<reference evidence="16 17" key="1">
    <citation type="submission" date="2018-08" db="EMBL/GenBank/DDBJ databases">
        <title>Genome and evolution of the arbuscular mycorrhizal fungus Diversispora epigaea (formerly Glomus versiforme) and its bacterial endosymbionts.</title>
        <authorList>
            <person name="Sun X."/>
            <person name="Fei Z."/>
            <person name="Harrison M."/>
        </authorList>
    </citation>
    <scope>NUCLEOTIDE SEQUENCE [LARGE SCALE GENOMIC DNA]</scope>
    <source>
        <strain evidence="16 17">IT104</strain>
    </source>
</reference>
<gene>
    <name evidence="16" type="ORF">Glove_481g20</name>
</gene>
<evidence type="ECO:0000256" key="14">
    <source>
        <dbReference type="SAM" id="MobiDB-lite"/>
    </source>
</evidence>
<keyword evidence="5" id="KW-0812">Transmembrane</keyword>
<organism evidence="16 17">
    <name type="scientific">Diversispora epigaea</name>
    <dbReference type="NCBI Taxonomy" id="1348612"/>
    <lineage>
        <taxon>Eukaryota</taxon>
        <taxon>Fungi</taxon>
        <taxon>Fungi incertae sedis</taxon>
        <taxon>Mucoromycota</taxon>
        <taxon>Glomeromycotina</taxon>
        <taxon>Glomeromycetes</taxon>
        <taxon>Diversisporales</taxon>
        <taxon>Diversisporaceae</taxon>
        <taxon>Diversispora</taxon>
    </lineage>
</organism>
<keyword evidence="17" id="KW-1185">Reference proteome</keyword>
<dbReference type="InterPro" id="IPR050365">
    <property type="entry name" value="TIM50"/>
</dbReference>
<evidence type="ECO:0000313" key="16">
    <source>
        <dbReference type="EMBL" id="RHZ51273.1"/>
    </source>
</evidence>
<feature type="domain" description="FCP1 homology" evidence="15">
    <location>
        <begin position="231"/>
        <end position="374"/>
    </location>
</feature>
<keyword evidence="10 13" id="KW-0811">Translocation</keyword>
<keyword evidence="8 13" id="KW-0809">Transit peptide</keyword>
<feature type="compositionally biased region" description="Basic residues" evidence="14">
    <location>
        <begin position="135"/>
        <end position="144"/>
    </location>
</feature>
<keyword evidence="11 13" id="KW-0496">Mitochondrion</keyword>